<name>A0A560DZ01_9BRAD</name>
<dbReference type="RefSeq" id="WP_283812217.1">
    <property type="nucleotide sequence ID" value="NZ_VITK01000003.1"/>
</dbReference>
<organism evidence="1 2">
    <name type="scientific">Bradyrhizobium stylosanthis</name>
    <dbReference type="NCBI Taxonomy" id="1803665"/>
    <lineage>
        <taxon>Bacteria</taxon>
        <taxon>Pseudomonadati</taxon>
        <taxon>Pseudomonadota</taxon>
        <taxon>Alphaproteobacteria</taxon>
        <taxon>Hyphomicrobiales</taxon>
        <taxon>Nitrobacteraceae</taxon>
        <taxon>Bradyrhizobium</taxon>
    </lineage>
</organism>
<dbReference type="Proteomes" id="UP000319949">
    <property type="component" value="Unassembled WGS sequence"/>
</dbReference>
<keyword evidence="2" id="KW-1185">Reference proteome</keyword>
<dbReference type="EMBL" id="VITK01000003">
    <property type="protein sequence ID" value="TWB02334.1"/>
    <property type="molecule type" value="Genomic_DNA"/>
</dbReference>
<comment type="caution">
    <text evidence="1">The sequence shown here is derived from an EMBL/GenBank/DDBJ whole genome shotgun (WGS) entry which is preliminary data.</text>
</comment>
<gene>
    <name evidence="1" type="ORF">FBZ96_1031116</name>
</gene>
<protein>
    <submittedName>
        <fullName evidence="1">Uncharacterized protein</fullName>
    </submittedName>
</protein>
<sequence length="40" mass="4092">MRAFILACVAAIVTAAIGFAVLNSVQQPVAEAFATTGVRL</sequence>
<proteinExistence type="predicted"/>
<evidence type="ECO:0000313" key="1">
    <source>
        <dbReference type="EMBL" id="TWB02334.1"/>
    </source>
</evidence>
<evidence type="ECO:0000313" key="2">
    <source>
        <dbReference type="Proteomes" id="UP000319949"/>
    </source>
</evidence>
<accession>A0A560DZ01</accession>
<dbReference type="AlphaFoldDB" id="A0A560DZ01"/>
<reference evidence="1 2" key="1">
    <citation type="submission" date="2019-06" db="EMBL/GenBank/DDBJ databases">
        <title>Genomic Encyclopedia of Type Strains, Phase IV (KMG-V): Genome sequencing to study the core and pangenomes of soil and plant-associated prokaryotes.</title>
        <authorList>
            <person name="Whitman W."/>
        </authorList>
    </citation>
    <scope>NUCLEOTIDE SEQUENCE [LARGE SCALE GENOMIC DNA]</scope>
    <source>
        <strain evidence="1 2">BR 510</strain>
    </source>
</reference>